<gene>
    <name evidence="2" type="ORF">G5C51_17380</name>
</gene>
<evidence type="ECO:0000256" key="1">
    <source>
        <dbReference type="SAM" id="SignalP"/>
    </source>
</evidence>
<comment type="caution">
    <text evidence="2">The sequence shown here is derived from an EMBL/GenBank/DDBJ whole genome shotgun (WGS) entry which is preliminary data.</text>
</comment>
<keyword evidence="3" id="KW-1185">Reference proteome</keyword>
<dbReference type="RefSeq" id="WP_165238377.1">
    <property type="nucleotide sequence ID" value="NZ_JAAKZV010000069.1"/>
</dbReference>
<accession>A0A6G4U0A6</accession>
<feature type="signal peptide" evidence="1">
    <location>
        <begin position="1"/>
        <end position="23"/>
    </location>
</feature>
<dbReference type="PROSITE" id="PS51257">
    <property type="entry name" value="PROKAR_LIPOPROTEIN"/>
    <property type="match status" value="1"/>
</dbReference>
<dbReference type="EMBL" id="JAAKZV010000069">
    <property type="protein sequence ID" value="NGN65665.1"/>
    <property type="molecule type" value="Genomic_DNA"/>
</dbReference>
<keyword evidence="1" id="KW-0732">Signal</keyword>
<evidence type="ECO:0008006" key="4">
    <source>
        <dbReference type="Google" id="ProtNLM"/>
    </source>
</evidence>
<sequence length="243" mass="25280">MRKAVAPAAVLCAAMLTAVTGCADDPDEGTNGVGKLSASEIKAKTMAAAGKASSVRLEGSVVSSGRVYKLDMRLTRNGGTGEVSSKDGTFTLLRIDKALYMKAGSEFWLKQSTGEKDADSKADKVAAEKLSGKYVRVPGTDAAYKQLSGFTQMQVLLDGLLTMHGKVETGDRAEVGGVRTIQLSAGGGKGGTLDVSLEGAPYPMRLKRAGGAGVVELAQWGEEFAVKPPNKGEVVDYGEKVDS</sequence>
<reference evidence="2 3" key="1">
    <citation type="submission" date="2020-02" db="EMBL/GenBank/DDBJ databases">
        <title>Whole-genome analyses of novel actinobacteria.</title>
        <authorList>
            <person name="Sahin N."/>
        </authorList>
    </citation>
    <scope>NUCLEOTIDE SEQUENCE [LARGE SCALE GENOMIC DNA]</scope>
    <source>
        <strain evidence="2 3">A7024</strain>
    </source>
</reference>
<proteinExistence type="predicted"/>
<dbReference type="AlphaFoldDB" id="A0A6G4U0A6"/>
<name>A0A6G4U0A6_9ACTN</name>
<protein>
    <recommendedName>
        <fullName evidence="4">Lipoprotein</fullName>
    </recommendedName>
</protein>
<organism evidence="2 3">
    <name type="scientific">Streptomyces coryli</name>
    <dbReference type="NCBI Taxonomy" id="1128680"/>
    <lineage>
        <taxon>Bacteria</taxon>
        <taxon>Bacillati</taxon>
        <taxon>Actinomycetota</taxon>
        <taxon>Actinomycetes</taxon>
        <taxon>Kitasatosporales</taxon>
        <taxon>Streptomycetaceae</taxon>
        <taxon>Streptomyces</taxon>
    </lineage>
</organism>
<evidence type="ECO:0000313" key="3">
    <source>
        <dbReference type="Proteomes" id="UP000481583"/>
    </source>
</evidence>
<evidence type="ECO:0000313" key="2">
    <source>
        <dbReference type="EMBL" id="NGN65665.1"/>
    </source>
</evidence>
<feature type="chain" id="PRO_5026320944" description="Lipoprotein" evidence="1">
    <location>
        <begin position="24"/>
        <end position="243"/>
    </location>
</feature>
<dbReference type="Proteomes" id="UP000481583">
    <property type="component" value="Unassembled WGS sequence"/>
</dbReference>